<evidence type="ECO:0000256" key="1">
    <source>
        <dbReference type="SAM" id="SignalP"/>
    </source>
</evidence>
<dbReference type="SUPFAM" id="SSF48726">
    <property type="entry name" value="Immunoglobulin"/>
    <property type="match status" value="1"/>
</dbReference>
<dbReference type="InterPro" id="IPR035986">
    <property type="entry name" value="PKD_dom_sf"/>
</dbReference>
<evidence type="ECO:0000313" key="3">
    <source>
        <dbReference type="EMBL" id="PZF73652.1"/>
    </source>
</evidence>
<dbReference type="EMBL" id="QKTW01000010">
    <property type="protein sequence ID" value="PZF73652.1"/>
    <property type="molecule type" value="Genomic_DNA"/>
</dbReference>
<protein>
    <recommendedName>
        <fullName evidence="2">Secretion system C-terminal sorting domain-containing protein</fullName>
    </recommendedName>
</protein>
<keyword evidence="4" id="KW-1185">Reference proteome</keyword>
<dbReference type="Pfam" id="PF18962">
    <property type="entry name" value="Por_Secre_tail"/>
    <property type="match status" value="1"/>
</dbReference>
<gene>
    <name evidence="3" type="ORF">DN068_06545</name>
</gene>
<dbReference type="InterPro" id="IPR036179">
    <property type="entry name" value="Ig-like_dom_sf"/>
</dbReference>
<name>A0A2W2AJG0_9BACT</name>
<dbReference type="AlphaFoldDB" id="A0A2W2AJG0"/>
<keyword evidence="1" id="KW-0732">Signal</keyword>
<reference evidence="3 4" key="1">
    <citation type="submission" date="2018-06" db="EMBL/GenBank/DDBJ databases">
        <title>Mucibacter soli gen. nov., sp. nov., a new member of the family Chitinophagaceae producing mucin.</title>
        <authorList>
            <person name="Kim M.-K."/>
            <person name="Park S."/>
            <person name="Kim T.-S."/>
            <person name="Joung Y."/>
            <person name="Han J.-H."/>
            <person name="Kim S.B."/>
        </authorList>
    </citation>
    <scope>NUCLEOTIDE SEQUENCE [LARGE SCALE GENOMIC DNA]</scope>
    <source>
        <strain evidence="3 4">R1-15</strain>
    </source>
</reference>
<feature type="domain" description="Secretion system C-terminal sorting" evidence="2">
    <location>
        <begin position="879"/>
        <end position="945"/>
    </location>
</feature>
<dbReference type="SUPFAM" id="SSF49299">
    <property type="entry name" value="PKD domain"/>
    <property type="match status" value="1"/>
</dbReference>
<dbReference type="InterPro" id="IPR013783">
    <property type="entry name" value="Ig-like_fold"/>
</dbReference>
<dbReference type="RefSeq" id="WP_110998102.1">
    <property type="nucleotide sequence ID" value="NZ_QKTW01000010.1"/>
</dbReference>
<dbReference type="InterPro" id="IPR026444">
    <property type="entry name" value="Secre_tail"/>
</dbReference>
<dbReference type="NCBIfam" id="TIGR04183">
    <property type="entry name" value="Por_Secre_tail"/>
    <property type="match status" value="1"/>
</dbReference>
<comment type="caution">
    <text evidence="3">The sequence shown here is derived from an EMBL/GenBank/DDBJ whole genome shotgun (WGS) entry which is preliminary data.</text>
</comment>
<proteinExistence type="predicted"/>
<evidence type="ECO:0000313" key="4">
    <source>
        <dbReference type="Proteomes" id="UP000248745"/>
    </source>
</evidence>
<organism evidence="3 4">
    <name type="scientific">Taibaiella soli</name>
    <dbReference type="NCBI Taxonomy" id="1649169"/>
    <lineage>
        <taxon>Bacteria</taxon>
        <taxon>Pseudomonadati</taxon>
        <taxon>Bacteroidota</taxon>
        <taxon>Chitinophagia</taxon>
        <taxon>Chitinophagales</taxon>
        <taxon>Chitinophagaceae</taxon>
        <taxon>Taibaiella</taxon>
    </lineage>
</organism>
<dbReference type="Proteomes" id="UP000248745">
    <property type="component" value="Unassembled WGS sequence"/>
</dbReference>
<dbReference type="OrthoDB" id="678019at2"/>
<feature type="chain" id="PRO_5016159464" description="Secretion system C-terminal sorting domain-containing protein" evidence="1">
    <location>
        <begin position="21"/>
        <end position="949"/>
    </location>
</feature>
<accession>A0A2W2AJG0</accession>
<dbReference type="Gene3D" id="2.60.40.10">
    <property type="entry name" value="Immunoglobulins"/>
    <property type="match status" value="8"/>
</dbReference>
<feature type="signal peptide" evidence="1">
    <location>
        <begin position="1"/>
        <end position="20"/>
    </location>
</feature>
<evidence type="ECO:0000259" key="2">
    <source>
        <dbReference type="Pfam" id="PF18962"/>
    </source>
</evidence>
<sequence>MKKCYALLFTLLVGAVMSKAQISIIGSLPFTYTQDFNTYNGAAATSAPAGWTTTSNVYKGYGTGSSNAGGIYALGTSPDYAMGALCSGSASTITFKVSFTNNTTTTITSLDIAYDFEQWRWATGNSNPLTVTQTGLGSASVSGLTQASSSASGPTGTGVTTHKSISLSGLSVAPAATFSLTWTITDGSGSDNAVGVDNFVITADGNTPPASITQQPVTANVCGSATSSFSVTATNAASYQWQEFINSWTNITNNTVFTGATTNALAIANTSGLDGHAYRCVVTGATNQVNSDSVLLHVAVPIAIAQQPTDAIVCAGNDTAFHVTATGSVQGYQWQVNSGTGYTNITTQFPYSGGATNSLSLSAPAISNLGNLYRCIVTGACGNPDTTQPVKLMIHNNPVAHVTPTTVAAFCAGDSAVLKVDTAGIASYQWLQGTSPLPGANGKSYKATTTGLYTVTVTDTNHCAATSVMVPVTVNALPTASITPNGSLSICQGSSVVLNANTGTGLSYQWQENGGNVAGATNASYNANHNSSYTVIITDSNACMKTATAQTVSLIPFPSAAITVTGATTICQGNTVVLTGTAGAGLSYQWLLNGNPVSGATSQAYTATQAGDYKVAIASNSGACADTSTLKTVAILAIPTAPLTAAAATTFCAGDSVWLHTTNAAGLNYQWQLNGNNIPGAHDSLFKATADGIYAVVVTNAASCSTTSANMTVTVHPGPGAVITYNSPLVFCEGGAVVLNSSVSSGLIYQWSKNNTSITGASTNSYIASETGAYTLKTTTSFGCSAVSGPMNILVHAKPQPVVTRNADQFSTTSFASYQWYLNSQPISGGTSKTVTATQNGSYSVEVVDSNGCQNRSTGVFINNLAVTNINAVAGTIKMYPNPATDRVMIDTPFPVDMIIVKDMQGKTLIQVTNSNTFDVSSLSAGLYLVTIYNDGAPIAVEKLIKSAN</sequence>